<evidence type="ECO:0000256" key="3">
    <source>
        <dbReference type="ARBA" id="ARBA00022840"/>
    </source>
</evidence>
<comment type="similarity">
    <text evidence="4 5">Belongs to the PurK/PurT family.</text>
</comment>
<dbReference type="RefSeq" id="WP_243068609.1">
    <property type="nucleotide sequence ID" value="NZ_JAIVFK010000005.1"/>
</dbReference>
<dbReference type="NCBIfam" id="NF004676">
    <property type="entry name" value="PRK06019.1-2"/>
    <property type="match status" value="1"/>
</dbReference>
<dbReference type="Pfam" id="PF17769">
    <property type="entry name" value="PurK_C"/>
    <property type="match status" value="1"/>
</dbReference>
<protein>
    <recommendedName>
        <fullName evidence="4 5">N5-carboxyaminoimidazole ribonucleotide synthase</fullName>
        <shortName evidence="4 5">N5-CAIR synthase</shortName>
        <ecNumber evidence="4 5">6.3.4.18</ecNumber>
    </recommendedName>
    <alternativeName>
        <fullName evidence="4 5">5-(carboxyamino)imidazole ribonucleotide synthetase</fullName>
    </alternativeName>
</protein>
<name>A0ABS9ZB70_9HYPH</name>
<dbReference type="InterPro" id="IPR003135">
    <property type="entry name" value="ATP-grasp_carboxylate-amine"/>
</dbReference>
<keyword evidence="8" id="KW-1185">Reference proteome</keyword>
<dbReference type="PANTHER" id="PTHR11609">
    <property type="entry name" value="PURINE BIOSYNTHESIS PROTEIN 6/7, PUR6/7"/>
    <property type="match status" value="1"/>
</dbReference>
<dbReference type="EC" id="6.3.4.18" evidence="4 5"/>
<dbReference type="Proteomes" id="UP001139104">
    <property type="component" value="Unassembled WGS sequence"/>
</dbReference>
<evidence type="ECO:0000256" key="1">
    <source>
        <dbReference type="ARBA" id="ARBA00022741"/>
    </source>
</evidence>
<dbReference type="InterPro" id="IPR013815">
    <property type="entry name" value="ATP_grasp_subdomain_1"/>
</dbReference>
<dbReference type="HAMAP" id="MF_01928">
    <property type="entry name" value="PurK"/>
    <property type="match status" value="1"/>
</dbReference>
<evidence type="ECO:0000256" key="4">
    <source>
        <dbReference type="HAMAP-Rule" id="MF_01928"/>
    </source>
</evidence>
<evidence type="ECO:0000256" key="2">
    <source>
        <dbReference type="ARBA" id="ARBA00022755"/>
    </source>
</evidence>
<comment type="subunit">
    <text evidence="4 5">Homodimer.</text>
</comment>
<comment type="function">
    <text evidence="4">Catalyzes the ATP-dependent conversion of 5-aminoimidazole ribonucleotide (AIR) and HCO(3)(-) to N5-carboxyaminoimidazole ribonucleotide (N5-CAIR).</text>
</comment>
<dbReference type="NCBIfam" id="TIGR01161">
    <property type="entry name" value="purK"/>
    <property type="match status" value="1"/>
</dbReference>
<dbReference type="InterPro" id="IPR016185">
    <property type="entry name" value="PreATP-grasp_dom_sf"/>
</dbReference>
<comment type="pathway">
    <text evidence="4 5">Purine metabolism; IMP biosynthesis via de novo pathway; 5-amino-1-(5-phospho-D-ribosyl)imidazole-4-carboxylate from 5-amino-1-(5-phospho-D-ribosyl)imidazole (N5-CAIR route): step 1/2.</text>
</comment>
<keyword evidence="2 4" id="KW-0658">Purine biosynthesis</keyword>
<dbReference type="InterPro" id="IPR011761">
    <property type="entry name" value="ATP-grasp"/>
</dbReference>
<feature type="binding site" evidence="4">
    <location>
        <position position="219"/>
    </location>
    <ligand>
        <name>ATP</name>
        <dbReference type="ChEBI" id="CHEBI:30616"/>
    </ligand>
</feature>
<dbReference type="SUPFAM" id="SSF51246">
    <property type="entry name" value="Rudiment single hybrid motif"/>
    <property type="match status" value="1"/>
</dbReference>
<evidence type="ECO:0000256" key="5">
    <source>
        <dbReference type="RuleBase" id="RU361200"/>
    </source>
</evidence>
<dbReference type="PANTHER" id="PTHR11609:SF5">
    <property type="entry name" value="PHOSPHORIBOSYLAMINOIMIDAZOLE CARBOXYLASE"/>
    <property type="match status" value="1"/>
</dbReference>
<dbReference type="InterPro" id="IPR040686">
    <property type="entry name" value="PurK_C"/>
</dbReference>
<dbReference type="SUPFAM" id="SSF56059">
    <property type="entry name" value="Glutathione synthetase ATP-binding domain-like"/>
    <property type="match status" value="1"/>
</dbReference>
<dbReference type="InterPro" id="IPR054350">
    <property type="entry name" value="PurT/PurK_preATP-grasp"/>
</dbReference>
<feature type="binding site" evidence="4">
    <location>
        <position position="153"/>
    </location>
    <ligand>
        <name>ATP</name>
        <dbReference type="ChEBI" id="CHEBI:30616"/>
    </ligand>
</feature>
<dbReference type="EMBL" id="JAIVFP010000001">
    <property type="protein sequence ID" value="MCI4684725.1"/>
    <property type="molecule type" value="Genomic_DNA"/>
</dbReference>
<feature type="binding site" evidence="4">
    <location>
        <begin position="188"/>
        <end position="191"/>
    </location>
    <ligand>
        <name>ATP</name>
        <dbReference type="ChEBI" id="CHEBI:30616"/>
    </ligand>
</feature>
<dbReference type="GO" id="GO:0034028">
    <property type="term" value="F:5-(carboxyamino)imidazole ribonucleotide synthase activity"/>
    <property type="evidence" value="ECO:0007669"/>
    <property type="project" value="UniProtKB-EC"/>
</dbReference>
<reference evidence="7" key="1">
    <citation type="journal article" date="2022" name="ISME J.">
        <title>Identification of active gaseous-alkane degraders at natural gas seeps.</title>
        <authorList>
            <person name="Farhan Ul Haque M."/>
            <person name="Hernandez M."/>
            <person name="Crombie A.T."/>
            <person name="Murrell J.C."/>
        </authorList>
    </citation>
    <scope>NUCLEOTIDE SEQUENCE</scope>
    <source>
        <strain evidence="7">PC2</strain>
    </source>
</reference>
<accession>A0ABS9ZB70</accession>
<dbReference type="Pfam" id="PF22660">
    <property type="entry name" value="RS_preATP-grasp-like"/>
    <property type="match status" value="1"/>
</dbReference>
<dbReference type="InterPro" id="IPR005875">
    <property type="entry name" value="PurK"/>
</dbReference>
<dbReference type="Pfam" id="PF02222">
    <property type="entry name" value="ATP-grasp"/>
    <property type="match status" value="1"/>
</dbReference>
<organism evidence="7 8">
    <name type="scientific">Candidatus Rhodoblastus alkanivorans</name>
    <dbReference type="NCBI Taxonomy" id="2954117"/>
    <lineage>
        <taxon>Bacteria</taxon>
        <taxon>Pseudomonadati</taxon>
        <taxon>Pseudomonadota</taxon>
        <taxon>Alphaproteobacteria</taxon>
        <taxon>Hyphomicrobiales</taxon>
        <taxon>Rhodoblastaceae</taxon>
        <taxon>Rhodoblastus</taxon>
    </lineage>
</organism>
<dbReference type="Gene3D" id="3.30.470.20">
    <property type="entry name" value="ATP-grasp fold, B domain"/>
    <property type="match status" value="1"/>
</dbReference>
<keyword evidence="4 5" id="KW-0436">Ligase</keyword>
<evidence type="ECO:0000313" key="8">
    <source>
        <dbReference type="Proteomes" id="UP001139104"/>
    </source>
</evidence>
<dbReference type="Gene3D" id="3.30.1490.20">
    <property type="entry name" value="ATP-grasp fold, A domain"/>
    <property type="match status" value="1"/>
</dbReference>
<keyword evidence="3 4" id="KW-0067">ATP-binding</keyword>
<comment type="caution">
    <text evidence="7">The sequence shown here is derived from an EMBL/GenBank/DDBJ whole genome shotgun (WGS) entry which is preliminary data.</text>
</comment>
<feature type="binding site" evidence="4">
    <location>
        <position position="196"/>
    </location>
    <ligand>
        <name>ATP</name>
        <dbReference type="ChEBI" id="CHEBI:30616"/>
    </ligand>
</feature>
<sequence>MAKTTLAPTTLAPGARIGIVGGGQLGRMLALAAARLGMSCHIYTDRKDDPAIEIAAAATIAPYDNEMALAGFAADVDVITYEFENIPAWSAEFLAAIKPVRPSPAVLALTQDRLVEKNFIASLGIEVAPFAQVDDAGALARAIAQIGRPSILKTRRFGYDGKGQTLVREGSDLAVAFRSLGGQPSILEGFVPFVCEVSVVAARGLDGDFVAWDVGLNTHEHHILATTEVPASIDPDLRVRARDKAMRIAEALDYVGVLAVEMFVVSTPEGKRLLVNEIAPRVHNSGHWTLDGAATSQFEQHIRAICGFPLGLARAHGPVEMINLIGDDIFRWRDFLDVPGACLHVYGKADARPGRKMGHVTILKSAERDDDDSTR</sequence>
<dbReference type="Gene3D" id="3.40.50.20">
    <property type="match status" value="1"/>
</dbReference>
<keyword evidence="1 4" id="KW-0547">Nucleotide-binding</keyword>
<dbReference type="SUPFAM" id="SSF52440">
    <property type="entry name" value="PreATP-grasp domain"/>
    <property type="match status" value="1"/>
</dbReference>
<gene>
    <name evidence="4 5" type="primary">purK</name>
    <name evidence="7" type="ORF">K2U94_18450</name>
</gene>
<comment type="function">
    <text evidence="5">Catalyzes the ATP-dependent conversion of 5-aminoimidazole ribonucleotide (AIR) and HCO(3)- to N5-carboxyaminoimidazole ribonucleotide (N5-CAIR).</text>
</comment>
<feature type="binding site" evidence="4">
    <location>
        <begin position="158"/>
        <end position="164"/>
    </location>
    <ligand>
        <name>ATP</name>
        <dbReference type="ChEBI" id="CHEBI:30616"/>
    </ligand>
</feature>
<dbReference type="InterPro" id="IPR011054">
    <property type="entry name" value="Rudment_hybrid_motif"/>
</dbReference>
<dbReference type="PROSITE" id="PS50975">
    <property type="entry name" value="ATP_GRASP"/>
    <property type="match status" value="1"/>
</dbReference>
<evidence type="ECO:0000259" key="6">
    <source>
        <dbReference type="PROSITE" id="PS50975"/>
    </source>
</evidence>
<proteinExistence type="inferred from homology"/>
<feature type="binding site" evidence="4">
    <location>
        <position position="113"/>
    </location>
    <ligand>
        <name>ATP</name>
        <dbReference type="ChEBI" id="CHEBI:30616"/>
    </ligand>
</feature>
<comment type="catalytic activity">
    <reaction evidence="4 5">
        <text>5-amino-1-(5-phospho-beta-D-ribosyl)imidazole + hydrogencarbonate + ATP = 5-carboxyamino-1-(5-phospho-D-ribosyl)imidazole + ADP + phosphate + 2 H(+)</text>
        <dbReference type="Rhea" id="RHEA:19317"/>
        <dbReference type="ChEBI" id="CHEBI:15378"/>
        <dbReference type="ChEBI" id="CHEBI:17544"/>
        <dbReference type="ChEBI" id="CHEBI:30616"/>
        <dbReference type="ChEBI" id="CHEBI:43474"/>
        <dbReference type="ChEBI" id="CHEBI:58730"/>
        <dbReference type="ChEBI" id="CHEBI:137981"/>
        <dbReference type="ChEBI" id="CHEBI:456216"/>
        <dbReference type="EC" id="6.3.4.18"/>
    </reaction>
</comment>
<dbReference type="NCBIfam" id="NF004679">
    <property type="entry name" value="PRK06019.1-5"/>
    <property type="match status" value="1"/>
</dbReference>
<evidence type="ECO:0000313" key="7">
    <source>
        <dbReference type="EMBL" id="MCI4684725.1"/>
    </source>
</evidence>
<feature type="binding site" evidence="4">
    <location>
        <begin position="276"/>
        <end position="277"/>
    </location>
    <ligand>
        <name>ATP</name>
        <dbReference type="ChEBI" id="CHEBI:30616"/>
    </ligand>
</feature>
<feature type="domain" description="ATP-grasp" evidence="6">
    <location>
        <begin position="117"/>
        <end position="306"/>
    </location>
</feature>